<gene>
    <name evidence="1" type="ORF">Lche_2220</name>
</gene>
<evidence type="ECO:0000313" key="1">
    <source>
        <dbReference type="EMBL" id="KTC80200.1"/>
    </source>
</evidence>
<dbReference type="RefSeq" id="WP_058387938.1">
    <property type="nucleotide sequence ID" value="NZ_LNXW01000013.1"/>
</dbReference>
<evidence type="ECO:0000313" key="2">
    <source>
        <dbReference type="Proteomes" id="UP000054921"/>
    </source>
</evidence>
<dbReference type="AlphaFoldDB" id="A0A0W0S9Q0"/>
<organism evidence="1 2">
    <name type="scientific">Legionella cherrii</name>
    <dbReference type="NCBI Taxonomy" id="28084"/>
    <lineage>
        <taxon>Bacteria</taxon>
        <taxon>Pseudomonadati</taxon>
        <taxon>Pseudomonadota</taxon>
        <taxon>Gammaproteobacteria</taxon>
        <taxon>Legionellales</taxon>
        <taxon>Legionellaceae</taxon>
        <taxon>Legionella</taxon>
    </lineage>
</organism>
<dbReference type="PANTHER" id="PTHR33973">
    <property type="entry name" value="OS07G0153300 PROTEIN"/>
    <property type="match status" value="1"/>
</dbReference>
<proteinExistence type="predicted"/>
<dbReference type="PANTHER" id="PTHR33973:SF4">
    <property type="entry name" value="OS07G0153300 PROTEIN"/>
    <property type="match status" value="1"/>
</dbReference>
<sequence length="256" mass="30645">MMNHLIFTGHVRHRRFFPKKHQFSYKLFMFCFDLAQINNTFKDIKQVSIEKFNWFSLKRKNYLNESTIPLDEYARQLVMNRYGTYPKGKIYLLTQLSCLGYCFNPISIYFIFDEANQNLDYLILEVTNTPWGERHNYVLEYSAQPKNEIYSYQFQKELHVSPFMSMNYSYHLNLKLNKEKIVVHMENHIEGKKDFDATLMLKAQDNCSIKKVFWHYPLVTYKVSAAIYWQALKLWIKGVPFHAHPSSNKRTSNGQK</sequence>
<dbReference type="PATRIC" id="fig|28084.5.peg.2407"/>
<dbReference type="InterPro" id="IPR010775">
    <property type="entry name" value="DUF1365"/>
</dbReference>
<dbReference type="Pfam" id="PF07103">
    <property type="entry name" value="DUF1365"/>
    <property type="match status" value="1"/>
</dbReference>
<reference evidence="1 2" key="1">
    <citation type="submission" date="2015-11" db="EMBL/GenBank/DDBJ databases">
        <title>Genomic analysis of 38 Legionella species identifies large and diverse effector repertoires.</title>
        <authorList>
            <person name="Burstein D."/>
            <person name="Amaro F."/>
            <person name="Zusman T."/>
            <person name="Lifshitz Z."/>
            <person name="Cohen O."/>
            <person name="Gilbert J.A."/>
            <person name="Pupko T."/>
            <person name="Shuman H.A."/>
            <person name="Segal G."/>
        </authorList>
    </citation>
    <scope>NUCLEOTIDE SEQUENCE [LARGE SCALE GENOMIC DNA]</scope>
    <source>
        <strain evidence="1 2">ORW</strain>
    </source>
</reference>
<accession>A0A0W0S9Q0</accession>
<name>A0A0W0S9Q0_9GAMM</name>
<comment type="caution">
    <text evidence="1">The sequence shown here is derived from an EMBL/GenBank/DDBJ whole genome shotgun (WGS) entry which is preliminary data.</text>
</comment>
<evidence type="ECO:0008006" key="3">
    <source>
        <dbReference type="Google" id="ProtNLM"/>
    </source>
</evidence>
<dbReference type="EMBL" id="LNXW01000013">
    <property type="protein sequence ID" value="KTC80200.1"/>
    <property type="molecule type" value="Genomic_DNA"/>
</dbReference>
<protein>
    <recommendedName>
        <fullName evidence="3">Chromosome partitioning protein ParA</fullName>
    </recommendedName>
</protein>
<dbReference type="Proteomes" id="UP000054921">
    <property type="component" value="Unassembled WGS sequence"/>
</dbReference>
<dbReference type="STRING" id="28084.Lche_2220"/>